<keyword evidence="3" id="KW-1185">Reference proteome</keyword>
<evidence type="ECO:0000313" key="2">
    <source>
        <dbReference type="EMBL" id="CAD6442848.1"/>
    </source>
</evidence>
<accession>A0A8H2VR90</accession>
<feature type="compositionally biased region" description="Basic and acidic residues" evidence="1">
    <location>
        <begin position="20"/>
        <end position="41"/>
    </location>
</feature>
<reference evidence="2" key="1">
    <citation type="submission" date="2020-10" db="EMBL/GenBank/DDBJ databases">
        <authorList>
            <person name="Kusch S."/>
        </authorList>
    </citation>
    <scope>NUCLEOTIDE SEQUENCE</scope>
    <source>
        <strain evidence="2">SwB9</strain>
    </source>
</reference>
<name>A0A8H2VR90_9HELO</name>
<feature type="region of interest" description="Disordered" evidence="1">
    <location>
        <begin position="274"/>
        <end position="299"/>
    </location>
</feature>
<organism evidence="2 3">
    <name type="scientific">Sclerotinia trifoliorum</name>
    <dbReference type="NCBI Taxonomy" id="28548"/>
    <lineage>
        <taxon>Eukaryota</taxon>
        <taxon>Fungi</taxon>
        <taxon>Dikarya</taxon>
        <taxon>Ascomycota</taxon>
        <taxon>Pezizomycotina</taxon>
        <taxon>Leotiomycetes</taxon>
        <taxon>Helotiales</taxon>
        <taxon>Sclerotiniaceae</taxon>
        <taxon>Sclerotinia</taxon>
    </lineage>
</organism>
<evidence type="ECO:0000256" key="1">
    <source>
        <dbReference type="SAM" id="MobiDB-lite"/>
    </source>
</evidence>
<feature type="compositionally biased region" description="Polar residues" evidence="1">
    <location>
        <begin position="85"/>
        <end position="98"/>
    </location>
</feature>
<feature type="region of interest" description="Disordered" evidence="1">
    <location>
        <begin position="119"/>
        <end position="195"/>
    </location>
</feature>
<evidence type="ECO:0000313" key="3">
    <source>
        <dbReference type="Proteomes" id="UP000624404"/>
    </source>
</evidence>
<dbReference type="OrthoDB" id="3549651at2759"/>
<feature type="compositionally biased region" description="Low complexity" evidence="1">
    <location>
        <begin position="171"/>
        <end position="180"/>
    </location>
</feature>
<gene>
    <name evidence="2" type="ORF">SCLTRI_LOCUS2639</name>
</gene>
<sequence length="299" mass="32968">MDRPSSEKEEPPTASQSDEPQTHEVEVKSSNGDNKDHERSEGLISRYHKQILKGQIPTETRRDLEKLPDVKGESSADGMEGYGSAENQKTPNRANINHRQTHSDLESMTARVARARRNAILEGSVSEPESHEATQKHQSWSEEVDGSKTVRVTTELSEHGLVSTDSRKSLEPLSSSASSPIPIPPSGVLPPHHVGSEGVYRNVAGLPSEMLTPEESESRTTAAESPEYKLQVDASSFGHTVEKRRTPRSMSDGFGATVAMYNKLKDLSVKLEQNKSEELVDRMKKKTKNAGMKDDAEKN</sequence>
<feature type="compositionally biased region" description="Basic and acidic residues" evidence="1">
    <location>
        <begin position="59"/>
        <end position="74"/>
    </location>
</feature>
<feature type="region of interest" description="Disordered" evidence="1">
    <location>
        <begin position="1"/>
        <end position="107"/>
    </location>
</feature>
<feature type="compositionally biased region" description="Basic and acidic residues" evidence="1">
    <location>
        <begin position="1"/>
        <end position="11"/>
    </location>
</feature>
<feature type="region of interest" description="Disordered" evidence="1">
    <location>
        <begin position="211"/>
        <end position="253"/>
    </location>
</feature>
<dbReference type="Proteomes" id="UP000624404">
    <property type="component" value="Unassembled WGS sequence"/>
</dbReference>
<dbReference type="EMBL" id="CAJHIA010000009">
    <property type="protein sequence ID" value="CAD6442848.1"/>
    <property type="molecule type" value="Genomic_DNA"/>
</dbReference>
<proteinExistence type="predicted"/>
<comment type="caution">
    <text evidence="2">The sequence shown here is derived from an EMBL/GenBank/DDBJ whole genome shotgun (WGS) entry which is preliminary data.</text>
</comment>
<protein>
    <submittedName>
        <fullName evidence="2">C158fba1-4f20-4c81-b119-e22c77bf3318</fullName>
    </submittedName>
</protein>
<dbReference type="AlphaFoldDB" id="A0A8H2VR90"/>